<dbReference type="GO" id="GO:0043123">
    <property type="term" value="P:positive regulation of canonical NF-kappaB signal transduction"/>
    <property type="evidence" value="ECO:0007669"/>
    <property type="project" value="TreeGrafter"/>
</dbReference>
<feature type="domain" description="RanBP2-type" evidence="8">
    <location>
        <begin position="188"/>
        <end position="217"/>
    </location>
</feature>
<dbReference type="Gene3D" id="2.30.30.380">
    <property type="entry name" value="Zn-finger domain of Sec23/24"/>
    <property type="match status" value="1"/>
</dbReference>
<keyword evidence="4" id="KW-0833">Ubl conjugation pathway</keyword>
<reference evidence="9" key="1">
    <citation type="thesis" date="2020" institute="ProQuest LLC" country="789 East Eisenhower Parkway, Ann Arbor, MI, USA">
        <title>Comparative Genomics and Chromosome Evolution.</title>
        <authorList>
            <person name="Mudd A.B."/>
        </authorList>
    </citation>
    <scope>NUCLEOTIDE SEQUENCE</scope>
    <source>
        <strain evidence="9">HN-11 Male</strain>
        <tissue evidence="9">Kidney and liver</tissue>
    </source>
</reference>
<dbReference type="OrthoDB" id="261960at2759"/>
<evidence type="ECO:0000256" key="4">
    <source>
        <dbReference type="ARBA" id="ARBA00022786"/>
    </source>
</evidence>
<sequence>MAAQYATNLAKQKVPLQIQLKPLCYPKTEICMKVGVEDASASVNISTYVNAHTTIAALKQQIFHEYQFHPSIQRWIIGQCLCSDDRTVASYGIVKDGDTAFLYLLGAKQAKLTAQDPYTSNIYQPFPLLASGGDERPKYSTMPSRPNPKNGVSQAEKLEPPQLRLHLGFPSPNLNQKHQVPPAPPSPAQPGWACPQCTFINKPTRPGCEMCSSDRPADYKVPEEYKPDDVERRRLQLEKDSYQQYKKEKERREVAPPSQHEQTGDSLEDFTILQ</sequence>
<dbReference type="InterPro" id="IPR000626">
    <property type="entry name" value="Ubiquitin-like_dom"/>
</dbReference>
<dbReference type="FunFam" id="2.30.30.380:FF:000007">
    <property type="entry name" value="RanBP-type and C3HC4-type zinc finger-containing protein 1"/>
    <property type="match status" value="1"/>
</dbReference>
<dbReference type="SUPFAM" id="SSF90209">
    <property type="entry name" value="Ran binding protein zinc finger-like"/>
    <property type="match status" value="1"/>
</dbReference>
<keyword evidence="2" id="KW-0479">Metal-binding</keyword>
<organism evidence="9 10">
    <name type="scientific">Eleutherodactylus coqui</name>
    <name type="common">Puerto Rican coqui</name>
    <dbReference type="NCBI Taxonomy" id="57060"/>
    <lineage>
        <taxon>Eukaryota</taxon>
        <taxon>Metazoa</taxon>
        <taxon>Chordata</taxon>
        <taxon>Craniata</taxon>
        <taxon>Vertebrata</taxon>
        <taxon>Euteleostomi</taxon>
        <taxon>Amphibia</taxon>
        <taxon>Batrachia</taxon>
        <taxon>Anura</taxon>
        <taxon>Neobatrachia</taxon>
        <taxon>Hyloidea</taxon>
        <taxon>Eleutherodactylidae</taxon>
        <taxon>Eleutherodactylinae</taxon>
        <taxon>Eleutherodactylus</taxon>
        <taxon>Eleutherodactylus</taxon>
    </lineage>
</organism>
<evidence type="ECO:0000256" key="5">
    <source>
        <dbReference type="ARBA" id="ARBA00022833"/>
    </source>
</evidence>
<gene>
    <name evidence="9" type="ORF">GDO78_019913</name>
</gene>
<evidence type="ECO:0000313" key="10">
    <source>
        <dbReference type="Proteomes" id="UP000770717"/>
    </source>
</evidence>
<dbReference type="InterPro" id="IPR057468">
    <property type="entry name" value="HOIL-1/Sharpin_LTM"/>
</dbReference>
<comment type="pathway">
    <text evidence="1">Protein modification; protein ubiquitination.</text>
</comment>
<dbReference type="Pfam" id="PF25393">
    <property type="entry name" value="LTM"/>
    <property type="match status" value="1"/>
</dbReference>
<evidence type="ECO:0000256" key="3">
    <source>
        <dbReference type="ARBA" id="ARBA00022771"/>
    </source>
</evidence>
<dbReference type="InterPro" id="IPR029071">
    <property type="entry name" value="Ubiquitin-like_domsf"/>
</dbReference>
<feature type="region of interest" description="Disordered" evidence="7">
    <location>
        <begin position="133"/>
        <end position="190"/>
    </location>
</feature>
<dbReference type="Gene3D" id="3.10.20.90">
    <property type="entry name" value="Phosphatidylinositol 3-kinase Catalytic Subunit, Chain A, domain 1"/>
    <property type="match status" value="1"/>
</dbReference>
<accession>A0A8J6EAL0</accession>
<keyword evidence="10" id="KW-1185">Reference proteome</keyword>
<keyword evidence="3 6" id="KW-0863">Zinc-finger</keyword>
<evidence type="ECO:0000256" key="2">
    <source>
        <dbReference type="ARBA" id="ARBA00022723"/>
    </source>
</evidence>
<dbReference type="GO" id="GO:0004842">
    <property type="term" value="F:ubiquitin-protein transferase activity"/>
    <property type="evidence" value="ECO:0007669"/>
    <property type="project" value="TreeGrafter"/>
</dbReference>
<dbReference type="GO" id="GO:0008270">
    <property type="term" value="F:zinc ion binding"/>
    <property type="evidence" value="ECO:0007669"/>
    <property type="project" value="UniProtKB-KW"/>
</dbReference>
<dbReference type="PANTHER" id="PTHR22770">
    <property type="entry name" value="UBIQUITIN CONJUGATING ENZYME 7 INTERACTING PROTEIN-RELATED"/>
    <property type="match status" value="1"/>
</dbReference>
<evidence type="ECO:0000256" key="6">
    <source>
        <dbReference type="PROSITE-ProRule" id="PRU00322"/>
    </source>
</evidence>
<keyword evidence="5" id="KW-0862">Zinc</keyword>
<evidence type="ECO:0000256" key="7">
    <source>
        <dbReference type="SAM" id="MobiDB-lite"/>
    </source>
</evidence>
<dbReference type="EMBL" id="WNTK01004406">
    <property type="protein sequence ID" value="KAG9464453.1"/>
    <property type="molecule type" value="Genomic_DNA"/>
</dbReference>
<dbReference type="PROSITE" id="PS01358">
    <property type="entry name" value="ZF_RANBP2_1"/>
    <property type="match status" value="1"/>
</dbReference>
<dbReference type="SMART" id="SM00547">
    <property type="entry name" value="ZnF_RBZ"/>
    <property type="match status" value="1"/>
</dbReference>
<evidence type="ECO:0000313" key="9">
    <source>
        <dbReference type="EMBL" id="KAG9464453.1"/>
    </source>
</evidence>
<dbReference type="GO" id="GO:0097039">
    <property type="term" value="P:protein linear polyubiquitination"/>
    <property type="evidence" value="ECO:0007669"/>
    <property type="project" value="TreeGrafter"/>
</dbReference>
<dbReference type="Proteomes" id="UP000770717">
    <property type="component" value="Unassembled WGS sequence"/>
</dbReference>
<dbReference type="UniPathway" id="UPA00143"/>
<dbReference type="GO" id="GO:0043161">
    <property type="term" value="P:proteasome-mediated ubiquitin-dependent protein catabolic process"/>
    <property type="evidence" value="ECO:0007669"/>
    <property type="project" value="TreeGrafter"/>
</dbReference>
<evidence type="ECO:0000256" key="1">
    <source>
        <dbReference type="ARBA" id="ARBA00004906"/>
    </source>
</evidence>
<dbReference type="PANTHER" id="PTHR22770:SF45">
    <property type="entry name" value="RANBP-TYPE AND C3HC4-TYPE ZINC FINGER-CONTAINING PROTEIN 1"/>
    <property type="match status" value="1"/>
</dbReference>
<dbReference type="InterPro" id="IPR036443">
    <property type="entry name" value="Znf_RanBP2_sf"/>
</dbReference>
<dbReference type="GO" id="GO:0043130">
    <property type="term" value="F:ubiquitin binding"/>
    <property type="evidence" value="ECO:0007669"/>
    <property type="project" value="TreeGrafter"/>
</dbReference>
<dbReference type="Pfam" id="PF00240">
    <property type="entry name" value="ubiquitin"/>
    <property type="match status" value="1"/>
</dbReference>
<name>A0A8J6EAL0_ELECQ</name>
<dbReference type="PROSITE" id="PS50199">
    <property type="entry name" value="ZF_RANBP2_2"/>
    <property type="match status" value="1"/>
</dbReference>
<dbReference type="SUPFAM" id="SSF54236">
    <property type="entry name" value="Ubiquitin-like"/>
    <property type="match status" value="1"/>
</dbReference>
<proteinExistence type="predicted"/>
<comment type="caution">
    <text evidence="9">The sequence shown here is derived from an EMBL/GenBank/DDBJ whole genome shotgun (WGS) entry which is preliminary data.</text>
</comment>
<dbReference type="CDD" id="cd01799">
    <property type="entry name" value="Ubl_HOIL1"/>
    <property type="match status" value="1"/>
</dbReference>
<feature type="compositionally biased region" description="Basic and acidic residues" evidence="7">
    <location>
        <begin position="215"/>
        <end position="254"/>
    </location>
</feature>
<dbReference type="Pfam" id="PF00641">
    <property type="entry name" value="Zn_ribbon_RanBP"/>
    <property type="match status" value="1"/>
</dbReference>
<feature type="region of interest" description="Disordered" evidence="7">
    <location>
        <begin position="210"/>
        <end position="274"/>
    </location>
</feature>
<dbReference type="AlphaFoldDB" id="A0A8J6EAL0"/>
<protein>
    <recommendedName>
        <fullName evidence="8">RanBP2-type domain-containing protein</fullName>
    </recommendedName>
</protein>
<dbReference type="InterPro" id="IPR051628">
    <property type="entry name" value="LUBAC_E3_Ligases"/>
</dbReference>
<dbReference type="InterPro" id="IPR001876">
    <property type="entry name" value="Znf_RanBP2"/>
</dbReference>
<evidence type="ECO:0000259" key="8">
    <source>
        <dbReference type="PROSITE" id="PS50199"/>
    </source>
</evidence>
<dbReference type="GO" id="GO:0071797">
    <property type="term" value="C:LUBAC complex"/>
    <property type="evidence" value="ECO:0007669"/>
    <property type="project" value="TreeGrafter"/>
</dbReference>
<dbReference type="FunFam" id="3.10.20.90:FF:000130">
    <property type="entry name" value="SHANK-associated RH domain interactor"/>
    <property type="match status" value="1"/>
</dbReference>